<feature type="domain" description="CBS" evidence="3">
    <location>
        <begin position="3"/>
        <end position="59"/>
    </location>
</feature>
<evidence type="ECO:0000256" key="1">
    <source>
        <dbReference type="ARBA" id="ARBA00022737"/>
    </source>
</evidence>
<name>A0A4P2VCQ0_9ARCH</name>
<dbReference type="Proteomes" id="UP000509448">
    <property type="component" value="Chromosome"/>
</dbReference>
<evidence type="ECO:0000313" key="5">
    <source>
        <dbReference type="Proteomes" id="UP000509448"/>
    </source>
</evidence>
<dbReference type="EMBL" id="AP018732">
    <property type="protein sequence ID" value="BBE41572.1"/>
    <property type="molecule type" value="Genomic_DNA"/>
</dbReference>
<dbReference type="SMART" id="SM00116">
    <property type="entry name" value="CBS"/>
    <property type="match status" value="1"/>
</dbReference>
<dbReference type="PANTHER" id="PTHR48108">
    <property type="entry name" value="CBS DOMAIN-CONTAINING PROTEIN CBSX2, CHLOROPLASTIC"/>
    <property type="match status" value="1"/>
</dbReference>
<dbReference type="SUPFAM" id="SSF54631">
    <property type="entry name" value="CBS-domain pair"/>
    <property type="match status" value="1"/>
</dbReference>
<dbReference type="Gene3D" id="3.10.580.10">
    <property type="entry name" value="CBS-domain"/>
    <property type="match status" value="1"/>
</dbReference>
<dbReference type="InterPro" id="IPR046342">
    <property type="entry name" value="CBS_dom_sf"/>
</dbReference>
<evidence type="ECO:0000259" key="3">
    <source>
        <dbReference type="PROSITE" id="PS51371"/>
    </source>
</evidence>
<accession>A0A4P2VCQ0</accession>
<dbReference type="PANTHER" id="PTHR48108:SF18">
    <property type="entry name" value="CBS DOMAIN-CONTAINING PROTEIN"/>
    <property type="match status" value="1"/>
</dbReference>
<dbReference type="AlphaFoldDB" id="A0A4P2VCQ0"/>
<dbReference type="KEGG" id="ccai:NAS2_0173"/>
<evidence type="ECO:0000313" key="4">
    <source>
        <dbReference type="EMBL" id="BBE41572.1"/>
    </source>
</evidence>
<keyword evidence="2" id="KW-0129">CBS domain</keyword>
<sequence>MVMTEDPITVKDTDLVTEAIGKMREADVRHLPVVDSQGKLVGIVSFRDFMDLASVLLSS</sequence>
<protein>
    <submittedName>
        <fullName evidence="4">CBS domain protein</fullName>
    </submittedName>
</protein>
<proteinExistence type="predicted"/>
<dbReference type="Pfam" id="PF00571">
    <property type="entry name" value="CBS"/>
    <property type="match status" value="1"/>
</dbReference>
<reference evidence="4 5" key="1">
    <citation type="journal article" date="2019" name="ISME J.">
        <title>Isolation and characterization of a thermophilic sulfur- and iron-reducing thaumarchaeote from a terrestrial acidic hot spring.</title>
        <authorList>
            <person name="Kato S."/>
            <person name="Itoh T."/>
            <person name="Yuki M."/>
            <person name="Nagamori M."/>
            <person name="Ohnishi M."/>
            <person name="Uematsu K."/>
            <person name="Suzuki K."/>
            <person name="Takashina T."/>
            <person name="Ohkuma M."/>
        </authorList>
    </citation>
    <scope>NUCLEOTIDE SEQUENCE [LARGE SCALE GENOMIC DNA]</scope>
    <source>
        <strain evidence="4 5">NAS-02</strain>
    </source>
</reference>
<evidence type="ECO:0000256" key="2">
    <source>
        <dbReference type="PROSITE-ProRule" id="PRU00703"/>
    </source>
</evidence>
<keyword evidence="1" id="KW-0677">Repeat</keyword>
<gene>
    <name evidence="4" type="ORF">NAS2_0173</name>
</gene>
<organism evidence="4 5">
    <name type="scientific">Conexivisphaera calida</name>
    <dbReference type="NCBI Taxonomy" id="1874277"/>
    <lineage>
        <taxon>Archaea</taxon>
        <taxon>Nitrososphaerota</taxon>
        <taxon>Conexivisphaeria</taxon>
        <taxon>Conexivisphaerales</taxon>
        <taxon>Conexivisphaeraceae</taxon>
        <taxon>Conexivisphaera</taxon>
    </lineage>
</organism>
<dbReference type="PROSITE" id="PS51371">
    <property type="entry name" value="CBS"/>
    <property type="match status" value="1"/>
</dbReference>
<keyword evidence="5" id="KW-1185">Reference proteome</keyword>
<dbReference type="InterPro" id="IPR051462">
    <property type="entry name" value="CBS_domain-containing"/>
</dbReference>
<dbReference type="InterPro" id="IPR000644">
    <property type="entry name" value="CBS_dom"/>
</dbReference>